<organism evidence="3 4">
    <name type="scientific">Schumannella luteola</name>
    <dbReference type="NCBI Taxonomy" id="472059"/>
    <lineage>
        <taxon>Bacteria</taxon>
        <taxon>Bacillati</taxon>
        <taxon>Actinomycetota</taxon>
        <taxon>Actinomycetes</taxon>
        <taxon>Micrococcales</taxon>
        <taxon>Microbacteriaceae</taxon>
        <taxon>Schumannella</taxon>
    </lineage>
</organism>
<protein>
    <submittedName>
        <fullName evidence="3">Uncharacterized protein</fullName>
    </submittedName>
</protein>
<evidence type="ECO:0000313" key="3">
    <source>
        <dbReference type="EMBL" id="NYH00462.1"/>
    </source>
</evidence>
<evidence type="ECO:0000256" key="1">
    <source>
        <dbReference type="SAM" id="MobiDB-lite"/>
    </source>
</evidence>
<comment type="caution">
    <text evidence="3">The sequence shown here is derived from an EMBL/GenBank/DDBJ whole genome shotgun (WGS) entry which is preliminary data.</text>
</comment>
<keyword evidence="2" id="KW-0812">Transmembrane</keyword>
<sequence>MQWFNDIVDWFGTARGHDLVFGAIIPFVAIVIGAIIAALIGRGAVKRLVGQRDRETRAAAVAALIAAGQTAARWDSQAPQTREHFATLAAAADVQVRLLPLPGAALAADWAAHELTDMRTNSVSYSFQADQTLAEYRDRLIEWQNKPGRARKLFAADLDRWRYDEPQKVDPVVLQQQEWAEKQFTAATSAQPEKAAERPLSTPTAATPAAADAETRSYARPAAATTTAPAGDADVETRAVETTTGEASVASGTSSADAESESATRSH</sequence>
<feature type="compositionally biased region" description="Low complexity" evidence="1">
    <location>
        <begin position="202"/>
        <end position="212"/>
    </location>
</feature>
<gene>
    <name evidence="3" type="ORF">BJ979_003087</name>
</gene>
<proteinExistence type="predicted"/>
<evidence type="ECO:0000256" key="2">
    <source>
        <dbReference type="SAM" id="Phobius"/>
    </source>
</evidence>
<keyword evidence="2" id="KW-0472">Membrane</keyword>
<feature type="region of interest" description="Disordered" evidence="1">
    <location>
        <begin position="184"/>
        <end position="267"/>
    </location>
</feature>
<feature type="transmembrane region" description="Helical" evidence="2">
    <location>
        <begin position="20"/>
        <end position="45"/>
    </location>
</feature>
<dbReference type="RefSeq" id="WP_179569300.1">
    <property type="nucleotide sequence ID" value="NZ_JACBZY010000001.1"/>
</dbReference>
<keyword evidence="2" id="KW-1133">Transmembrane helix</keyword>
<name>A0A852YH39_9MICO</name>
<dbReference type="EMBL" id="JACBZY010000001">
    <property type="protein sequence ID" value="NYH00462.1"/>
    <property type="molecule type" value="Genomic_DNA"/>
</dbReference>
<keyword evidence="4" id="KW-1185">Reference proteome</keyword>
<dbReference type="AlphaFoldDB" id="A0A852YH39"/>
<feature type="compositionally biased region" description="Low complexity" evidence="1">
    <location>
        <begin position="250"/>
        <end position="261"/>
    </location>
</feature>
<reference evidence="3 4" key="1">
    <citation type="submission" date="2020-07" db="EMBL/GenBank/DDBJ databases">
        <title>Sequencing the genomes of 1000 actinobacteria strains.</title>
        <authorList>
            <person name="Klenk H.-P."/>
        </authorList>
    </citation>
    <scope>NUCLEOTIDE SEQUENCE [LARGE SCALE GENOMIC DNA]</scope>
    <source>
        <strain evidence="3 4">DSM 23141</strain>
    </source>
</reference>
<accession>A0A852YH39</accession>
<feature type="compositionally biased region" description="Low complexity" evidence="1">
    <location>
        <begin position="219"/>
        <end position="230"/>
    </location>
</feature>
<dbReference type="Proteomes" id="UP000553888">
    <property type="component" value="Unassembled WGS sequence"/>
</dbReference>
<evidence type="ECO:0000313" key="4">
    <source>
        <dbReference type="Proteomes" id="UP000553888"/>
    </source>
</evidence>